<evidence type="ECO:0000259" key="2">
    <source>
        <dbReference type="Pfam" id="PF09374"/>
    </source>
</evidence>
<dbReference type="EMBL" id="LR796171">
    <property type="protein sequence ID" value="CAB4123438.1"/>
    <property type="molecule type" value="Genomic_DNA"/>
</dbReference>
<dbReference type="Pfam" id="PF09374">
    <property type="entry name" value="PG_binding_3"/>
    <property type="match status" value="1"/>
</dbReference>
<dbReference type="CDD" id="cd13926">
    <property type="entry name" value="N-acetylmuramidase_GH108"/>
    <property type="match status" value="1"/>
</dbReference>
<evidence type="ECO:0000313" key="3">
    <source>
        <dbReference type="EMBL" id="CAB4123438.1"/>
    </source>
</evidence>
<feature type="domain" description="Peptidoglycan binding" evidence="2">
    <location>
        <begin position="97"/>
        <end position="157"/>
    </location>
</feature>
<protein>
    <submittedName>
        <fullName evidence="3">ZliS Lysozyme family protein</fullName>
    </submittedName>
</protein>
<dbReference type="InterPro" id="IPR008565">
    <property type="entry name" value="TtsA-like_GH18_dom"/>
</dbReference>
<accession>A0A6J5KMD2</accession>
<dbReference type="Pfam" id="PF05838">
    <property type="entry name" value="Glyco_hydro_108"/>
    <property type="match status" value="1"/>
</dbReference>
<feature type="domain" description="TtsA-like Glycoside hydrolase family 108" evidence="1">
    <location>
        <begin position="10"/>
        <end position="93"/>
    </location>
</feature>
<proteinExistence type="predicted"/>
<dbReference type="InterPro" id="IPR018537">
    <property type="entry name" value="Peptidoglycan-bd_3"/>
</dbReference>
<organism evidence="3">
    <name type="scientific">uncultured Caudovirales phage</name>
    <dbReference type="NCBI Taxonomy" id="2100421"/>
    <lineage>
        <taxon>Viruses</taxon>
        <taxon>Duplodnaviria</taxon>
        <taxon>Heunggongvirae</taxon>
        <taxon>Uroviricota</taxon>
        <taxon>Caudoviricetes</taxon>
        <taxon>Peduoviridae</taxon>
        <taxon>Maltschvirus</taxon>
        <taxon>Maltschvirus maltsch</taxon>
    </lineage>
</organism>
<evidence type="ECO:0000259" key="1">
    <source>
        <dbReference type="Pfam" id="PF05838"/>
    </source>
</evidence>
<name>A0A6J5KMD2_9CAUD</name>
<sequence length="169" mass="18583">MKSNYPQALSAVLKSEGGFVNNPKDPGGMTNLGCTKAVWEEYVGHPVDEKTMRSLTPEDVAPLYKRKYWDRVSADDLPNGIDYVVFDAAINSGPGRAAKWLQACVGMEPDGAIGQKTLAAVRAFNQDQLIEDYGKRRLSFMMDLSTWPTFGTGWTRRVAQVTATGTEMA</sequence>
<reference evidence="3" key="1">
    <citation type="submission" date="2020-04" db="EMBL/GenBank/DDBJ databases">
        <authorList>
            <person name="Chiriac C."/>
            <person name="Salcher M."/>
            <person name="Ghai R."/>
            <person name="Kavagutti S V."/>
        </authorList>
    </citation>
    <scope>NUCLEOTIDE SEQUENCE</scope>
</reference>
<dbReference type="Gene3D" id="1.20.141.10">
    <property type="entry name" value="Chitosanase, subunit A, domain 1"/>
    <property type="match status" value="1"/>
</dbReference>
<dbReference type="SUPFAM" id="SSF53955">
    <property type="entry name" value="Lysozyme-like"/>
    <property type="match status" value="1"/>
</dbReference>
<gene>
    <name evidence="3" type="ORF">UFOVP43_19</name>
</gene>
<dbReference type="InterPro" id="IPR023346">
    <property type="entry name" value="Lysozyme-like_dom_sf"/>
</dbReference>